<reference evidence="2 3" key="1">
    <citation type="submission" date="2009-02" db="EMBL/GenBank/DDBJ databases">
        <title>Draft genome sequence of Bifidobacterium pseudocatenulatum (DSM 20438).</title>
        <authorList>
            <person name="Sudarsanam P."/>
            <person name="Ley R."/>
            <person name="Guruge J."/>
            <person name="Turnbaugh P.J."/>
            <person name="Mahowald M."/>
            <person name="Liep D."/>
            <person name="Gordon J."/>
        </authorList>
    </citation>
    <scope>NUCLEOTIDE SEQUENCE [LARGE SCALE GENOMIC DNA]</scope>
    <source>
        <strain evidence="2 3">DSM 20438</strain>
    </source>
</reference>
<protein>
    <submittedName>
        <fullName evidence="2">Uncharacterized protein</fullName>
    </submittedName>
</protein>
<name>C0BU39_BIFPS</name>
<gene>
    <name evidence="2" type="ORF">BIFPSEUDO_03920</name>
</gene>
<keyword evidence="1" id="KW-0472">Membrane</keyword>
<accession>C0BU39</accession>
<reference evidence="2 3" key="2">
    <citation type="submission" date="2009-02" db="EMBL/GenBank/DDBJ databases">
        <authorList>
            <person name="Fulton L."/>
            <person name="Clifton S."/>
            <person name="Fulton B."/>
            <person name="Xu J."/>
            <person name="Minx P."/>
            <person name="Pepin K.H."/>
            <person name="Johnson M."/>
            <person name="Bhonagiri V."/>
            <person name="Nash W.E."/>
            <person name="Mardis E.R."/>
            <person name="Wilson R.K."/>
        </authorList>
    </citation>
    <scope>NUCLEOTIDE SEQUENCE [LARGE SCALE GENOMIC DNA]</scope>
    <source>
        <strain evidence="2 3">DSM 20438</strain>
    </source>
</reference>
<sequence>MGQVFLYLCILGPSVFMISLGSNLVFSDANPRKIVKRGCTTLIAFLLLNIVRDGIPDVVVALTGHPSTLDTFGYDIFASDILGFAGFVFLFFALVKHFHIVSLATPLISLCMLTVNDLIPPLHNVHWTLRAEAACRTRF</sequence>
<feature type="transmembrane region" description="Helical" evidence="1">
    <location>
        <begin position="34"/>
        <end position="52"/>
    </location>
</feature>
<evidence type="ECO:0000313" key="2">
    <source>
        <dbReference type="EMBL" id="EEG70890.1"/>
    </source>
</evidence>
<keyword evidence="1" id="KW-0812">Transmembrane</keyword>
<dbReference type="RefSeq" id="WP_004222552.1">
    <property type="nucleotide sequence ID" value="NZ_JGZF01000001.1"/>
</dbReference>
<dbReference type="AlphaFoldDB" id="C0BU39"/>
<comment type="caution">
    <text evidence="2">The sequence shown here is derived from an EMBL/GenBank/DDBJ whole genome shotgun (WGS) entry which is preliminary data.</text>
</comment>
<evidence type="ECO:0000313" key="3">
    <source>
        <dbReference type="Proteomes" id="UP000003875"/>
    </source>
</evidence>
<dbReference type="Proteomes" id="UP000003875">
    <property type="component" value="Unassembled WGS sequence"/>
</dbReference>
<feature type="transmembrane region" description="Helical" evidence="1">
    <location>
        <begin position="72"/>
        <end position="93"/>
    </location>
</feature>
<organism evidence="2 3">
    <name type="scientific">Bifidobacterium pseudocatenulatum DSM 20438 = JCM 1200 = LMG 10505</name>
    <dbReference type="NCBI Taxonomy" id="547043"/>
    <lineage>
        <taxon>Bacteria</taxon>
        <taxon>Bacillati</taxon>
        <taxon>Actinomycetota</taxon>
        <taxon>Actinomycetes</taxon>
        <taxon>Bifidobacteriales</taxon>
        <taxon>Bifidobacteriaceae</taxon>
        <taxon>Bifidobacterium</taxon>
    </lineage>
</organism>
<keyword evidence="1" id="KW-1133">Transmembrane helix</keyword>
<feature type="transmembrane region" description="Helical" evidence="1">
    <location>
        <begin position="6"/>
        <end position="27"/>
    </location>
</feature>
<evidence type="ECO:0000256" key="1">
    <source>
        <dbReference type="SAM" id="Phobius"/>
    </source>
</evidence>
<dbReference type="PATRIC" id="fig|547043.19.peg.1172"/>
<dbReference type="KEGG" id="bpsc:BBPC_1125"/>
<dbReference type="EMBL" id="ABXX02000003">
    <property type="protein sequence ID" value="EEG70890.1"/>
    <property type="molecule type" value="Genomic_DNA"/>
</dbReference>
<proteinExistence type="predicted"/>